<dbReference type="CDD" id="cd03789">
    <property type="entry name" value="GT9_LPS_heptosyltransferase"/>
    <property type="match status" value="1"/>
</dbReference>
<dbReference type="GO" id="GO:0008713">
    <property type="term" value="F:ADP-heptose-lipopolysaccharide heptosyltransferase activity"/>
    <property type="evidence" value="ECO:0007669"/>
    <property type="project" value="TreeGrafter"/>
</dbReference>
<dbReference type="GO" id="GO:0009244">
    <property type="term" value="P:lipopolysaccharide core region biosynthetic process"/>
    <property type="evidence" value="ECO:0007669"/>
    <property type="project" value="TreeGrafter"/>
</dbReference>
<dbReference type="InterPro" id="IPR051199">
    <property type="entry name" value="LPS_LOS_Heptosyltrfase"/>
</dbReference>
<evidence type="ECO:0000256" key="1">
    <source>
        <dbReference type="ARBA" id="ARBA00022676"/>
    </source>
</evidence>
<dbReference type="SUPFAM" id="SSF53756">
    <property type="entry name" value="UDP-Glycosyltransferase/glycogen phosphorylase"/>
    <property type="match status" value="1"/>
</dbReference>
<reference evidence="4" key="1">
    <citation type="submission" date="2012-09" db="EMBL/GenBank/DDBJ databases">
        <authorList>
            <person name="Weinstock G."/>
            <person name="Sodergren E."/>
            <person name="Clifton S."/>
            <person name="Fulton L."/>
            <person name="Fulton B."/>
            <person name="Courtney L."/>
            <person name="Fronick C."/>
            <person name="Harrison M."/>
            <person name="Strong C."/>
            <person name="Farmer C."/>
            <person name="Delehaunty K."/>
            <person name="Markovic C."/>
            <person name="Hall O."/>
            <person name="Minx P."/>
            <person name="Tomlinson C."/>
            <person name="Mitreva M."/>
            <person name="Nelson J."/>
            <person name="Hou S."/>
            <person name="Wollam A."/>
            <person name="Pepin K.H."/>
            <person name="Johnson M."/>
            <person name="Bhonagiri V."/>
            <person name="Nash W.E."/>
            <person name="Suruliraj S."/>
            <person name="Warren W."/>
            <person name="Chinwalla A."/>
            <person name="Mardis E.R."/>
            <person name="Wilson R.K."/>
        </authorList>
    </citation>
    <scope>NUCLEOTIDE SEQUENCE [LARGE SCALE GENOMIC DNA]</scope>
    <source>
        <strain evidence="4">OS1</strain>
    </source>
</reference>
<dbReference type="Gene3D" id="3.40.50.2000">
    <property type="entry name" value="Glycogen Phosphorylase B"/>
    <property type="match status" value="2"/>
</dbReference>
<keyword evidence="1" id="KW-0328">Glycosyltransferase</keyword>
<evidence type="ECO:0000313" key="4">
    <source>
        <dbReference type="Proteomes" id="UP000005273"/>
    </source>
</evidence>
<keyword evidence="4" id="KW-1185">Reference proteome</keyword>
<evidence type="ECO:0000256" key="2">
    <source>
        <dbReference type="ARBA" id="ARBA00022679"/>
    </source>
</evidence>
<dbReference type="AlphaFoldDB" id="A0A0T5XDB3"/>
<dbReference type="OrthoDB" id="9797795at2"/>
<dbReference type="PANTHER" id="PTHR30160">
    <property type="entry name" value="TETRAACYLDISACCHARIDE 4'-KINASE-RELATED"/>
    <property type="match status" value="1"/>
</dbReference>
<sequence>MAGYNPPLGTKDEKILFIRYSALGDVVRAIPMAAAIKEALPKVSLTWLLVHPYEELIEGQPYVDDVLVWDRKQGFKGFVRLILNIRRGGFTHMVSMQGTDRSAVMALFSGIKNRAGRHNWASFVYNMPSEDMAQILGRPVKVEKGRVYYQVSNELHRFADELLSATSRPRVACVIGASKIVKRWPARCWAELASMVASSGGSAVLLGHGEQECDMAKEITSLLPKEFQEKAVDLTGKLKLDEMAAVIGACDVVIGGDTGPMHLALALHKPVVGLFGPTLPNQVGLEGIDVKLISGCKCAGCKNWDCGRDCLSSIKPKDVFKALAKLKFHEFIR</sequence>
<proteinExistence type="predicted"/>
<dbReference type="EMBL" id="ACJX03000001">
    <property type="protein sequence ID" value="KRT35902.1"/>
    <property type="molecule type" value="Genomic_DNA"/>
</dbReference>
<keyword evidence="2 3" id="KW-0808">Transferase</keyword>
<gene>
    <name evidence="3" type="ORF">HMPREF1705_03161</name>
</gene>
<dbReference type="GO" id="GO:0005829">
    <property type="term" value="C:cytosol"/>
    <property type="evidence" value="ECO:0007669"/>
    <property type="project" value="TreeGrafter"/>
</dbReference>
<evidence type="ECO:0000313" key="3">
    <source>
        <dbReference type="EMBL" id="KRT35902.1"/>
    </source>
</evidence>
<organism evidence="3 4">
    <name type="scientific">Acetomicrobium hydrogeniformans ATCC BAA-1850</name>
    <dbReference type="NCBI Taxonomy" id="592015"/>
    <lineage>
        <taxon>Bacteria</taxon>
        <taxon>Thermotogati</taxon>
        <taxon>Synergistota</taxon>
        <taxon>Synergistia</taxon>
        <taxon>Synergistales</taxon>
        <taxon>Acetomicrobiaceae</taxon>
        <taxon>Acetomicrobium</taxon>
    </lineage>
</organism>
<dbReference type="STRING" id="592015.HMPREF1705_03161"/>
<protein>
    <submittedName>
        <fullName evidence="3">Putative lipopolysaccharide heptosyltransferase II</fullName>
    </submittedName>
</protein>
<dbReference type="eggNOG" id="COG0859">
    <property type="taxonomic scope" value="Bacteria"/>
</dbReference>
<dbReference type="Pfam" id="PF01075">
    <property type="entry name" value="Glyco_transf_9"/>
    <property type="match status" value="1"/>
</dbReference>
<dbReference type="Proteomes" id="UP000005273">
    <property type="component" value="Unassembled WGS sequence"/>
</dbReference>
<comment type="caution">
    <text evidence="3">The sequence shown here is derived from an EMBL/GenBank/DDBJ whole genome shotgun (WGS) entry which is preliminary data.</text>
</comment>
<accession>A0A0T5XDB3</accession>
<dbReference type="RefSeq" id="WP_009201397.1">
    <property type="nucleotide sequence ID" value="NZ_ACJX03000001.1"/>
</dbReference>
<name>A0A0T5XDB3_9BACT</name>
<dbReference type="InterPro" id="IPR002201">
    <property type="entry name" value="Glyco_trans_9"/>
</dbReference>